<name>A0A8V0XHE3_CHICK</name>
<reference evidence="1" key="3">
    <citation type="submission" date="2025-09" db="UniProtKB">
        <authorList>
            <consortium name="Ensembl"/>
        </authorList>
    </citation>
    <scope>IDENTIFICATION</scope>
    <source>
        <strain evidence="1">broiler</strain>
    </source>
</reference>
<evidence type="ECO:0000313" key="1">
    <source>
        <dbReference type="Ensembl" id="ENSGALP00010006125.1"/>
    </source>
</evidence>
<dbReference type="Ensembl" id="ENSGALT00010010521.1">
    <property type="protein sequence ID" value="ENSGALP00010006125.1"/>
    <property type="gene ID" value="ENSGALG00010004518.1"/>
</dbReference>
<dbReference type="GO" id="GO:0046982">
    <property type="term" value="F:protein heterodimerization activity"/>
    <property type="evidence" value="ECO:0007669"/>
    <property type="project" value="InterPro"/>
</dbReference>
<dbReference type="Proteomes" id="UP000000539">
    <property type="component" value="Chromosome 4"/>
</dbReference>
<protein>
    <submittedName>
        <fullName evidence="1">Uncharacterized protein</fullName>
    </submittedName>
</protein>
<dbReference type="GeneTree" id="ENSGT01010000223442"/>
<evidence type="ECO:0000313" key="2">
    <source>
        <dbReference type="Proteomes" id="UP000000539"/>
    </source>
</evidence>
<sequence>MSGRNKGCKRTEKGGTKCYLTVSHDNIQGITKHVIHLLAPCDGVNCIPGLSANAEHDAIACSGHTKGTPVTS</sequence>
<organism evidence="1 2">
    <name type="scientific">Gallus gallus</name>
    <name type="common">Chicken</name>
    <dbReference type="NCBI Taxonomy" id="9031"/>
    <lineage>
        <taxon>Eukaryota</taxon>
        <taxon>Metazoa</taxon>
        <taxon>Chordata</taxon>
        <taxon>Craniata</taxon>
        <taxon>Vertebrata</taxon>
        <taxon>Euteleostomi</taxon>
        <taxon>Archelosauria</taxon>
        <taxon>Archosauria</taxon>
        <taxon>Dinosauria</taxon>
        <taxon>Saurischia</taxon>
        <taxon>Theropoda</taxon>
        <taxon>Coelurosauria</taxon>
        <taxon>Aves</taxon>
        <taxon>Neognathae</taxon>
        <taxon>Galloanserae</taxon>
        <taxon>Galliformes</taxon>
        <taxon>Phasianidae</taxon>
        <taxon>Phasianinae</taxon>
        <taxon>Gallus</taxon>
    </lineage>
</organism>
<dbReference type="InterPro" id="IPR009072">
    <property type="entry name" value="Histone-fold"/>
</dbReference>
<reference evidence="1" key="1">
    <citation type="submission" date="2020-11" db="EMBL/GenBank/DDBJ databases">
        <title>Gallus gallus (Chicken) genome, bGalGal1, GRCg7b, maternal haplotype autosomes + Z &amp; W.</title>
        <authorList>
            <person name="Warren W."/>
            <person name="Formenti G."/>
            <person name="Fedrigo O."/>
            <person name="Haase B."/>
            <person name="Mountcastle J."/>
            <person name="Balacco J."/>
            <person name="Tracey A."/>
            <person name="Schneider V."/>
            <person name="Okimoto R."/>
            <person name="Cheng H."/>
            <person name="Hawken R."/>
            <person name="Howe K."/>
            <person name="Jarvis E.D."/>
        </authorList>
    </citation>
    <scope>NUCLEOTIDE SEQUENCE [LARGE SCALE GENOMIC DNA]</scope>
    <source>
        <strain evidence="1">Broiler</strain>
    </source>
</reference>
<accession>A0A8V0XHE3</accession>
<reference evidence="1" key="2">
    <citation type="submission" date="2025-08" db="UniProtKB">
        <authorList>
            <consortium name="Ensembl"/>
        </authorList>
    </citation>
    <scope>IDENTIFICATION</scope>
    <source>
        <strain evidence="1">broiler</strain>
    </source>
</reference>
<proteinExistence type="predicted"/>
<dbReference type="Gene3D" id="1.10.20.10">
    <property type="entry name" value="Histone, subunit A"/>
    <property type="match status" value="1"/>
</dbReference>
<dbReference type="AlphaFoldDB" id="A0A8V0XHE3"/>
<keyword evidence="2" id="KW-1185">Reference proteome</keyword>